<dbReference type="InterPro" id="IPR057366">
    <property type="entry name" value="TRPM-like"/>
</dbReference>
<accession>A0A813RUK1</accession>
<evidence type="ECO:0000256" key="8">
    <source>
        <dbReference type="SAM" id="MobiDB-lite"/>
    </source>
</evidence>
<feature type="transmembrane region" description="Helical" evidence="9">
    <location>
        <begin position="957"/>
        <end position="976"/>
    </location>
</feature>
<evidence type="ECO:0000256" key="3">
    <source>
        <dbReference type="ARBA" id="ARBA00022692"/>
    </source>
</evidence>
<feature type="transmembrane region" description="Helical" evidence="9">
    <location>
        <begin position="1024"/>
        <end position="1044"/>
    </location>
</feature>
<feature type="compositionally biased region" description="Polar residues" evidence="8">
    <location>
        <begin position="1316"/>
        <end position="1326"/>
    </location>
</feature>
<keyword evidence="6 9" id="KW-0472">Membrane</keyword>
<sequence>MAAAANSSLLFDNVNKLLSTFIPAHNQHDCNQLYASIGVKSHGTITFPDNKSNRAEFIRVPPDASVTHVKDLLNRLWCNGRPSLVISVTGGAKEYNMKPKLLRAFRRGLLKVARTTGAWIITGGMNTGIMKLVGEIVQINPDRSRPIHLIGIATWGCVSGFQQLDVHGANVHYAKPRSEQKGEAPLEPNHTEYIFVDDGSERKYGREISFRAKLEQAISGGFFASKPTASYLNNQSTSASTTPSLRPEQSDPVPVVLLVVEGGPNTVRTVHEAVVQNNIPAVFLEGTGRCCDLFAKAYHLYNENLTKLDISDETAANMDPNVLLKRYDELKNKLREELKEEIRAISGASDTSATATTKTPRKSEATTANKPNGAVDKIDYFELVYECIHTRKNFLNIISLNSRNPVEPDIDLVILQALLNATSSSGQSKTNMQRKREQLRLALEWNRVDIAKNFIMKNDRDWEIDLNDLFTLALNNDQIAFVKLFLDHDFSLTDLFRNHDKFITLYTNDQNETDNFRNNYNDPLRTIYKKIIQPLIGDFFDVDAVFPSADTTAAHEMIKNNEDKACFCCNPRRYHKTEVNDPNGSIHSEGTTGYSAGNIDIDKELFLWSVIKGRRDFALLFWSRCKNKICAALVATLIYRKRARKENDQSYNLSADEFENLAVQILDKFYQSSYHACTKAIIRQIPAYGNVTWLELAVAAEAKQFIAQRAVQDVLNDIWYGYIDQRVPDRKIVFSTIMLWYSGLLPYQSELVKTDPESLFIENTINKSRLLQTCEQKRYIDRKTDTVHMRLLTGLSNGDNIPVEFVKIGCWEKTKAGVVKYFTNVATFMSAPFVKYIYNLYFHVFFLLLFSYVILCDFFPLYDFPVDKCAASSDPPNYNDNVNNNNKNHQSDQDHSNTNKPGPYGLQRHTRPATTELILAAWVFTLLCEEIRQLFSTEAQSKRNAISAYFKNFWNKLDVLAIILFFTAFTLRFIPIAECFCAARIILSLDLTIWFMRSLDIFAAVKRLGPKLVMIGEMVHDLKFFMLMLIVFILAFGVSSYSLIYGVRPFTWHLPREIVNLAYWQIFGELNALEKFEHDYKANGYAVFILLVAYMAVVSMLLINLLIAMFSNTFDRLQTDTDRIWKFQRYSLVCEYLSRPSLPPPFIFISHLWRFILYTSARCCRCRPIQARYAQHSSGTKYKTLLNEKYTSIIEIAEDALGDEVYYTHLKLGRKLVDETDLDEERVQTPQENMFNKMRTLENRIQTMSNQQAHMFEYLECLMEGLKIMGGDRIKTPETRRFDPEESFDESSGTGDRSKQIFRRESTFDEHHRHSISSPDESQSSMINFFPSRKNVTNCHRNQYSFSFF</sequence>
<dbReference type="Pfam" id="PF18139">
    <property type="entry name" value="LSDAT_euk"/>
    <property type="match status" value="1"/>
</dbReference>
<evidence type="ECO:0000259" key="11">
    <source>
        <dbReference type="Pfam" id="PF18139"/>
    </source>
</evidence>
<dbReference type="InterPro" id="IPR005821">
    <property type="entry name" value="Ion_trans_dom"/>
</dbReference>
<evidence type="ECO:0000313" key="14">
    <source>
        <dbReference type="Proteomes" id="UP000663860"/>
    </source>
</evidence>
<evidence type="ECO:0000256" key="2">
    <source>
        <dbReference type="ARBA" id="ARBA00022448"/>
    </source>
</evidence>
<reference evidence="13" key="1">
    <citation type="submission" date="2021-02" db="EMBL/GenBank/DDBJ databases">
        <authorList>
            <person name="Nowell W R."/>
        </authorList>
    </citation>
    <scope>NUCLEOTIDE SEQUENCE</scope>
</reference>
<feature type="domain" description="Ion transport" evidence="10">
    <location>
        <begin position="842"/>
        <end position="1121"/>
    </location>
</feature>
<feature type="region of interest" description="Disordered" evidence="8">
    <location>
        <begin position="877"/>
        <end position="905"/>
    </location>
</feature>
<evidence type="ECO:0000313" key="13">
    <source>
        <dbReference type="EMBL" id="CAF0786173.1"/>
    </source>
</evidence>
<feature type="region of interest" description="Disordered" evidence="8">
    <location>
        <begin position="1275"/>
        <end position="1300"/>
    </location>
</feature>
<feature type="region of interest" description="Disordered" evidence="8">
    <location>
        <begin position="1307"/>
        <end position="1326"/>
    </location>
</feature>
<dbReference type="EMBL" id="CAJNOE010000038">
    <property type="protein sequence ID" value="CAF0786173.1"/>
    <property type="molecule type" value="Genomic_DNA"/>
</dbReference>
<feature type="region of interest" description="Disordered" evidence="8">
    <location>
        <begin position="348"/>
        <end position="370"/>
    </location>
</feature>
<evidence type="ECO:0000256" key="6">
    <source>
        <dbReference type="ARBA" id="ARBA00023136"/>
    </source>
</evidence>
<evidence type="ECO:0000256" key="5">
    <source>
        <dbReference type="ARBA" id="ARBA00023065"/>
    </source>
</evidence>
<feature type="domain" description="TRPM SLOG" evidence="11">
    <location>
        <begin position="55"/>
        <end position="306"/>
    </location>
</feature>
<evidence type="ECO:0000256" key="1">
    <source>
        <dbReference type="ARBA" id="ARBA00004141"/>
    </source>
</evidence>
<feature type="compositionally biased region" description="Low complexity" evidence="8">
    <location>
        <begin position="877"/>
        <end position="888"/>
    </location>
</feature>
<dbReference type="PANTHER" id="PTHR13800">
    <property type="entry name" value="TRANSIENT RECEPTOR POTENTIAL CATION CHANNEL, SUBFAMILY M, MEMBER 6"/>
    <property type="match status" value="1"/>
</dbReference>
<feature type="transmembrane region" description="Helical" evidence="9">
    <location>
        <begin position="840"/>
        <end position="862"/>
    </location>
</feature>
<dbReference type="Pfam" id="PF25508">
    <property type="entry name" value="TRPM2"/>
    <property type="match status" value="1"/>
</dbReference>
<proteinExistence type="predicted"/>
<keyword evidence="7" id="KW-0407">Ion channel</keyword>
<keyword evidence="4 9" id="KW-1133">Transmembrane helix</keyword>
<evidence type="ECO:0000259" key="10">
    <source>
        <dbReference type="Pfam" id="PF00520"/>
    </source>
</evidence>
<feature type="domain" description="TRPM-like" evidence="12">
    <location>
        <begin position="455"/>
        <end position="708"/>
    </location>
</feature>
<comment type="subcellular location">
    <subcellularLocation>
        <location evidence="1">Membrane</location>
        <topology evidence="1">Multi-pass membrane protein</topology>
    </subcellularLocation>
</comment>
<dbReference type="Pfam" id="PF00520">
    <property type="entry name" value="Ion_trans"/>
    <property type="match status" value="1"/>
</dbReference>
<feature type="compositionally biased region" description="Low complexity" evidence="8">
    <location>
        <begin position="348"/>
        <end position="358"/>
    </location>
</feature>
<dbReference type="InterPro" id="IPR041491">
    <property type="entry name" value="TRPM_SLOG"/>
</dbReference>
<dbReference type="Proteomes" id="UP000663860">
    <property type="component" value="Unassembled WGS sequence"/>
</dbReference>
<dbReference type="PANTHER" id="PTHR13800:SF12">
    <property type="entry name" value="TRANSIENT RECEPTOR POTENTIAL CATION CHANNEL SUBFAMILY M MEMBER-LIKE 2"/>
    <property type="match status" value="1"/>
</dbReference>
<keyword evidence="2" id="KW-0813">Transport</keyword>
<evidence type="ECO:0000256" key="4">
    <source>
        <dbReference type="ARBA" id="ARBA00022989"/>
    </source>
</evidence>
<dbReference type="GO" id="GO:0099604">
    <property type="term" value="F:ligand-gated calcium channel activity"/>
    <property type="evidence" value="ECO:0007669"/>
    <property type="project" value="TreeGrafter"/>
</dbReference>
<feature type="compositionally biased region" description="Basic and acidic residues" evidence="8">
    <location>
        <begin position="1275"/>
        <end position="1284"/>
    </location>
</feature>
<feature type="transmembrane region" description="Helical" evidence="9">
    <location>
        <begin position="1085"/>
        <end position="1107"/>
    </location>
</feature>
<evidence type="ECO:0000256" key="7">
    <source>
        <dbReference type="ARBA" id="ARBA00023303"/>
    </source>
</evidence>
<comment type="caution">
    <text evidence="13">The sequence shown here is derived from an EMBL/GenBank/DDBJ whole genome shotgun (WGS) entry which is preliminary data.</text>
</comment>
<evidence type="ECO:0000256" key="9">
    <source>
        <dbReference type="SAM" id="Phobius"/>
    </source>
</evidence>
<dbReference type="GO" id="GO:0005886">
    <property type="term" value="C:plasma membrane"/>
    <property type="evidence" value="ECO:0007669"/>
    <property type="project" value="TreeGrafter"/>
</dbReference>
<name>A0A813RUK1_9BILA</name>
<evidence type="ECO:0000259" key="12">
    <source>
        <dbReference type="Pfam" id="PF25508"/>
    </source>
</evidence>
<keyword evidence="3 9" id="KW-0812">Transmembrane</keyword>
<keyword evidence="5" id="KW-0406">Ion transport</keyword>
<protein>
    <submittedName>
        <fullName evidence="13">Uncharacterized protein</fullName>
    </submittedName>
</protein>
<gene>
    <name evidence="13" type="ORF">IZO911_LOCUS6131</name>
</gene>
<organism evidence="13 14">
    <name type="scientific">Adineta steineri</name>
    <dbReference type="NCBI Taxonomy" id="433720"/>
    <lineage>
        <taxon>Eukaryota</taxon>
        <taxon>Metazoa</taxon>
        <taxon>Spiralia</taxon>
        <taxon>Gnathifera</taxon>
        <taxon>Rotifera</taxon>
        <taxon>Eurotatoria</taxon>
        <taxon>Bdelloidea</taxon>
        <taxon>Adinetida</taxon>
        <taxon>Adinetidae</taxon>
        <taxon>Adineta</taxon>
    </lineage>
</organism>
<dbReference type="InterPro" id="IPR050927">
    <property type="entry name" value="TRPM"/>
</dbReference>